<feature type="transmembrane region" description="Helical" evidence="8">
    <location>
        <begin position="34"/>
        <end position="54"/>
    </location>
</feature>
<dbReference type="GO" id="GO:0005886">
    <property type="term" value="C:plasma membrane"/>
    <property type="evidence" value="ECO:0007669"/>
    <property type="project" value="UniProtKB-SubCell"/>
</dbReference>
<evidence type="ECO:0000256" key="2">
    <source>
        <dbReference type="ARBA" id="ARBA00022448"/>
    </source>
</evidence>
<comment type="subcellular location">
    <subcellularLocation>
        <location evidence="1">Cell membrane</location>
        <topology evidence="1">Multi-pass membrane protein</topology>
    </subcellularLocation>
</comment>
<sequence>MLLTLFLLSTNVSYYFLGTLIDRISVSGEVYEIVFLITGLLIIPIPLESLTFFIKGLMFTKLLGDVYSQSFAHVLDLDFGYHINKQTGKLITILSKADEVILTFSWGLEWEVFDSLASLLVPTVILFTISPVIGLIFICISILFLPFNLKALKYNIRKRNIMRSKSYLVQNEIVDSIGNFETVKSFGKEDTTVGVFLGILEEYKAGVFAYQNTFRLLDIITRLYGISIFVAGTGYAAWQFQKGELTLGFLVVVITYLLRLSEQSFGLLYRIRNVIKQYTYAEDYFGLMDEDVLIKPPQNPISIEAPEGEVRFENVVFKYNDNGKRVVSGLNLAIKARDSIALVGPSGGGKTTLIKLLLRYYDVDNGRILIDGVDVRDLSNDQLRELIGIVPQEPVLFNRSLFFNVAYGLDLELKGTEEGIKLVEQACRRAQIHDFITSLPEGYETLVGERGLKLSGGQKQRVAIARVLLKDPRIVVFDEATSMLDSESEQAIQKAFRELSRDKTTIVIAHRLSTIVQSDKIFVIEGGKVIEEGTHSELLSNGGLYKSLWDIQSGGFVQET</sequence>
<keyword evidence="2" id="KW-0813">Transport</keyword>
<dbReference type="EMBL" id="JAGQLN010000012">
    <property type="protein sequence ID" value="MCA9376971.1"/>
    <property type="molecule type" value="Genomic_DNA"/>
</dbReference>
<dbReference type="PROSITE" id="PS50893">
    <property type="entry name" value="ABC_TRANSPORTER_2"/>
    <property type="match status" value="1"/>
</dbReference>
<dbReference type="AlphaFoldDB" id="A0A955I346"/>
<dbReference type="InterPro" id="IPR039421">
    <property type="entry name" value="Type_1_exporter"/>
</dbReference>
<reference evidence="11" key="2">
    <citation type="journal article" date="2021" name="Microbiome">
        <title>Successional dynamics and alternative stable states in a saline activated sludge microbial community over 9 years.</title>
        <authorList>
            <person name="Wang Y."/>
            <person name="Ye J."/>
            <person name="Ju F."/>
            <person name="Liu L."/>
            <person name="Boyd J.A."/>
            <person name="Deng Y."/>
            <person name="Parks D.H."/>
            <person name="Jiang X."/>
            <person name="Yin X."/>
            <person name="Woodcroft B.J."/>
            <person name="Tyson G.W."/>
            <person name="Hugenholtz P."/>
            <person name="Polz M.F."/>
            <person name="Zhang T."/>
        </authorList>
    </citation>
    <scope>NUCLEOTIDE SEQUENCE</scope>
    <source>
        <strain evidence="11">HKST-UBA17</strain>
    </source>
</reference>
<dbReference type="PANTHER" id="PTHR24221">
    <property type="entry name" value="ATP-BINDING CASSETTE SUB-FAMILY B"/>
    <property type="match status" value="1"/>
</dbReference>
<evidence type="ECO:0000256" key="6">
    <source>
        <dbReference type="ARBA" id="ARBA00022989"/>
    </source>
</evidence>
<evidence type="ECO:0000313" key="12">
    <source>
        <dbReference type="Proteomes" id="UP000741282"/>
    </source>
</evidence>
<evidence type="ECO:0000259" key="9">
    <source>
        <dbReference type="PROSITE" id="PS50893"/>
    </source>
</evidence>
<dbReference type="PROSITE" id="PS00211">
    <property type="entry name" value="ABC_TRANSPORTER_1"/>
    <property type="match status" value="1"/>
</dbReference>
<proteinExistence type="predicted"/>
<dbReference type="SUPFAM" id="SSF52540">
    <property type="entry name" value="P-loop containing nucleoside triphosphate hydrolases"/>
    <property type="match status" value="1"/>
</dbReference>
<dbReference type="InterPro" id="IPR003593">
    <property type="entry name" value="AAA+_ATPase"/>
</dbReference>
<evidence type="ECO:0000256" key="3">
    <source>
        <dbReference type="ARBA" id="ARBA00022692"/>
    </source>
</evidence>
<dbReference type="InterPro" id="IPR027417">
    <property type="entry name" value="P-loop_NTPase"/>
</dbReference>
<keyword evidence="3 8" id="KW-0812">Transmembrane</keyword>
<name>A0A955I346_9BACT</name>
<evidence type="ECO:0000256" key="4">
    <source>
        <dbReference type="ARBA" id="ARBA00022741"/>
    </source>
</evidence>
<organism evidence="11 12">
    <name type="scientific">Candidatus Dojkabacteria bacterium</name>
    <dbReference type="NCBI Taxonomy" id="2099670"/>
    <lineage>
        <taxon>Bacteria</taxon>
        <taxon>Candidatus Dojkabacteria</taxon>
    </lineage>
</organism>
<dbReference type="Pfam" id="PF00005">
    <property type="entry name" value="ABC_tran"/>
    <property type="match status" value="1"/>
</dbReference>
<evidence type="ECO:0000256" key="8">
    <source>
        <dbReference type="SAM" id="Phobius"/>
    </source>
</evidence>
<feature type="domain" description="ABC transmembrane type-1" evidence="10">
    <location>
        <begin position="1"/>
        <end position="276"/>
    </location>
</feature>
<dbReference type="SMART" id="SM00382">
    <property type="entry name" value="AAA"/>
    <property type="match status" value="1"/>
</dbReference>
<keyword evidence="4" id="KW-0547">Nucleotide-binding</keyword>
<feature type="domain" description="ABC transporter" evidence="9">
    <location>
        <begin position="310"/>
        <end position="551"/>
    </location>
</feature>
<gene>
    <name evidence="11" type="ORF">KC685_03570</name>
</gene>
<feature type="transmembrane region" description="Helical" evidence="8">
    <location>
        <begin position="223"/>
        <end position="241"/>
    </location>
</feature>
<dbReference type="GO" id="GO:0005524">
    <property type="term" value="F:ATP binding"/>
    <property type="evidence" value="ECO:0007669"/>
    <property type="project" value="UniProtKB-KW"/>
</dbReference>
<dbReference type="Pfam" id="PF00664">
    <property type="entry name" value="ABC_membrane"/>
    <property type="match status" value="1"/>
</dbReference>
<dbReference type="GO" id="GO:0140359">
    <property type="term" value="F:ABC-type transporter activity"/>
    <property type="evidence" value="ECO:0007669"/>
    <property type="project" value="InterPro"/>
</dbReference>
<accession>A0A955I346</accession>
<dbReference type="SUPFAM" id="SSF90123">
    <property type="entry name" value="ABC transporter transmembrane region"/>
    <property type="match status" value="1"/>
</dbReference>
<keyword evidence="6 8" id="KW-1133">Transmembrane helix</keyword>
<dbReference type="GO" id="GO:0016887">
    <property type="term" value="F:ATP hydrolysis activity"/>
    <property type="evidence" value="ECO:0007669"/>
    <property type="project" value="InterPro"/>
</dbReference>
<dbReference type="Gene3D" id="1.20.1560.10">
    <property type="entry name" value="ABC transporter type 1, transmembrane domain"/>
    <property type="match status" value="1"/>
</dbReference>
<feature type="transmembrane region" description="Helical" evidence="8">
    <location>
        <begin position="120"/>
        <end position="149"/>
    </location>
</feature>
<evidence type="ECO:0000256" key="5">
    <source>
        <dbReference type="ARBA" id="ARBA00022840"/>
    </source>
</evidence>
<dbReference type="PROSITE" id="PS50929">
    <property type="entry name" value="ABC_TM1F"/>
    <property type="match status" value="1"/>
</dbReference>
<dbReference type="FunFam" id="3.40.50.300:FF:000287">
    <property type="entry name" value="Multidrug ABC transporter ATP-binding protein"/>
    <property type="match status" value="1"/>
</dbReference>
<comment type="caution">
    <text evidence="11">The sequence shown here is derived from an EMBL/GenBank/DDBJ whole genome shotgun (WGS) entry which is preliminary data.</text>
</comment>
<dbReference type="Gene3D" id="3.40.50.300">
    <property type="entry name" value="P-loop containing nucleotide triphosphate hydrolases"/>
    <property type="match status" value="1"/>
</dbReference>
<evidence type="ECO:0000256" key="7">
    <source>
        <dbReference type="ARBA" id="ARBA00023136"/>
    </source>
</evidence>
<dbReference type="InterPro" id="IPR017871">
    <property type="entry name" value="ABC_transporter-like_CS"/>
</dbReference>
<protein>
    <submittedName>
        <fullName evidence="11">ABC transporter ATP-binding protein</fullName>
    </submittedName>
</protein>
<keyword evidence="5 11" id="KW-0067">ATP-binding</keyword>
<keyword evidence="7 8" id="KW-0472">Membrane</keyword>
<dbReference type="PANTHER" id="PTHR24221:SF610">
    <property type="entry name" value="ABC TRANSPORTER B FAMILY MEMBER 6"/>
    <property type="match status" value="1"/>
</dbReference>
<dbReference type="InterPro" id="IPR003439">
    <property type="entry name" value="ABC_transporter-like_ATP-bd"/>
</dbReference>
<dbReference type="InterPro" id="IPR036640">
    <property type="entry name" value="ABC1_TM_sf"/>
</dbReference>
<evidence type="ECO:0000259" key="10">
    <source>
        <dbReference type="PROSITE" id="PS50929"/>
    </source>
</evidence>
<dbReference type="InterPro" id="IPR011527">
    <property type="entry name" value="ABC1_TM_dom"/>
</dbReference>
<reference evidence="11" key="1">
    <citation type="submission" date="2020-04" db="EMBL/GenBank/DDBJ databases">
        <authorList>
            <person name="Zhang T."/>
        </authorList>
    </citation>
    <scope>NUCLEOTIDE SEQUENCE</scope>
    <source>
        <strain evidence="11">HKST-UBA17</strain>
    </source>
</reference>
<dbReference type="Proteomes" id="UP000741282">
    <property type="component" value="Unassembled WGS sequence"/>
</dbReference>
<evidence type="ECO:0000256" key="1">
    <source>
        <dbReference type="ARBA" id="ARBA00004651"/>
    </source>
</evidence>
<evidence type="ECO:0000313" key="11">
    <source>
        <dbReference type="EMBL" id="MCA9376971.1"/>
    </source>
</evidence>